<accession>A0ABR4EAE0</accession>
<protein>
    <submittedName>
        <fullName evidence="7">Uncharacterized protein</fullName>
    </submittedName>
</protein>
<feature type="compositionally biased region" description="Low complexity" evidence="5">
    <location>
        <begin position="377"/>
        <end position="393"/>
    </location>
</feature>
<proteinExistence type="predicted"/>
<evidence type="ECO:0000256" key="3">
    <source>
        <dbReference type="ARBA" id="ARBA00022989"/>
    </source>
</evidence>
<keyword evidence="3 6" id="KW-1133">Transmembrane helix</keyword>
<feature type="compositionally biased region" description="Polar residues" evidence="5">
    <location>
        <begin position="401"/>
        <end position="420"/>
    </location>
</feature>
<dbReference type="InterPro" id="IPR051694">
    <property type="entry name" value="Immunoregulatory_rcpt-like"/>
</dbReference>
<feature type="region of interest" description="Disordered" evidence="5">
    <location>
        <begin position="46"/>
        <end position="152"/>
    </location>
</feature>
<name>A0ABR4EAE0_9PEZI</name>
<evidence type="ECO:0000256" key="1">
    <source>
        <dbReference type="ARBA" id="ARBA00004167"/>
    </source>
</evidence>
<gene>
    <name evidence="7" type="ORF">FJTKL_13483</name>
</gene>
<sequence length="613" mass="65361">MVSLRFDSLLARRSSVQRAAVQVSARQQDDDDAIWGQTLAIVDGTASLLGRDEDEADDKFKAVDDDDDDDDSTSFPPPPPATPPVFSPPPALTTSSSTTSTTSSETDTESDSSSTSSTSRSQSTTLSIPPILTSTSTSTPQITTPPQTNLPLLTSSLALPTTTSSGAVFIGAPGGQETGRQQNDRGGDDGRPPGPSTSCKVAIAFGVIAAVGLIVGLFWGAILIRRRRRRHGQDELNPRDYPSRIGQRSRFNFNLPSIPALPFSFTTPLERFYKPKPEAIPKRQVSNPFNARHVSGHRNDRSDSAILNEAIQAAYQMEGGQSDAVPRGFLDEKRRDPHHLLPLLDPEPIEQASIRKSVVSWFKRSSRHHPLKLNPASGSRSLRSSVGSTLTGGRRSRPGSQATQRTVSYYSNSGESTVAESSGARRMQDVPPLPDLDLQKAYTNNAAPAAQSPTAQSPTAQSPTESTSESVTAPLPVFTRDDAQAYYKSMWAGSSVSGSTERMSAMSSWTDVTRTTMAGGRSSAMNTPGLSPPPSFYSGSNRASAYPQTPITPGYTSTTGPSPSGEGPRTREDLYALYAQTRGSVAGSAVGLGLQQQLQQQSQDKPVDTSGGK</sequence>
<comment type="caution">
    <text evidence="7">The sequence shown here is derived from an EMBL/GenBank/DDBJ whole genome shotgun (WGS) entry which is preliminary data.</text>
</comment>
<dbReference type="EMBL" id="JBAWTH010000076">
    <property type="protein sequence ID" value="KAL2279413.1"/>
    <property type="molecule type" value="Genomic_DNA"/>
</dbReference>
<evidence type="ECO:0000313" key="8">
    <source>
        <dbReference type="Proteomes" id="UP001600888"/>
    </source>
</evidence>
<feature type="region of interest" description="Disordered" evidence="5">
    <location>
        <begin position="164"/>
        <end position="195"/>
    </location>
</feature>
<keyword evidence="8" id="KW-1185">Reference proteome</keyword>
<dbReference type="PANTHER" id="PTHR15549:SF26">
    <property type="entry name" value="AXIAL BUDDING PATTERN PROTEIN 2-RELATED"/>
    <property type="match status" value="1"/>
</dbReference>
<feature type="compositionally biased region" description="Basic and acidic residues" evidence="5">
    <location>
        <begin position="182"/>
        <end position="191"/>
    </location>
</feature>
<feature type="compositionally biased region" description="Pro residues" evidence="5">
    <location>
        <begin position="75"/>
        <end position="91"/>
    </location>
</feature>
<feature type="compositionally biased region" description="Low complexity" evidence="5">
    <location>
        <begin position="549"/>
        <end position="567"/>
    </location>
</feature>
<feature type="compositionally biased region" description="Polar residues" evidence="5">
    <location>
        <begin position="537"/>
        <end position="547"/>
    </location>
</feature>
<evidence type="ECO:0000313" key="7">
    <source>
        <dbReference type="EMBL" id="KAL2279413.1"/>
    </source>
</evidence>
<feature type="region of interest" description="Disordered" evidence="5">
    <location>
        <begin position="518"/>
        <end position="572"/>
    </location>
</feature>
<keyword evidence="4 6" id="KW-0472">Membrane</keyword>
<dbReference type="PANTHER" id="PTHR15549">
    <property type="entry name" value="PAIRED IMMUNOGLOBULIN-LIKE TYPE 2 RECEPTOR"/>
    <property type="match status" value="1"/>
</dbReference>
<evidence type="ECO:0000256" key="6">
    <source>
        <dbReference type="SAM" id="Phobius"/>
    </source>
</evidence>
<reference evidence="7 8" key="1">
    <citation type="submission" date="2024-03" db="EMBL/GenBank/DDBJ databases">
        <title>A high-quality draft genome sequence of Diaporthe vaccinii, a causative agent of upright dieback and viscid rot disease in cranberry plants.</title>
        <authorList>
            <person name="Sarrasin M."/>
            <person name="Lang B.F."/>
            <person name="Burger G."/>
        </authorList>
    </citation>
    <scope>NUCLEOTIDE SEQUENCE [LARGE SCALE GENOMIC DNA]</scope>
    <source>
        <strain evidence="7 8">IS7</strain>
    </source>
</reference>
<organism evidence="7 8">
    <name type="scientific">Diaporthe vaccinii</name>
    <dbReference type="NCBI Taxonomy" id="105482"/>
    <lineage>
        <taxon>Eukaryota</taxon>
        <taxon>Fungi</taxon>
        <taxon>Dikarya</taxon>
        <taxon>Ascomycota</taxon>
        <taxon>Pezizomycotina</taxon>
        <taxon>Sordariomycetes</taxon>
        <taxon>Sordariomycetidae</taxon>
        <taxon>Diaporthales</taxon>
        <taxon>Diaporthaceae</taxon>
        <taxon>Diaporthe</taxon>
        <taxon>Diaporthe eres species complex</taxon>
    </lineage>
</organism>
<dbReference type="Proteomes" id="UP001600888">
    <property type="component" value="Unassembled WGS sequence"/>
</dbReference>
<evidence type="ECO:0000256" key="2">
    <source>
        <dbReference type="ARBA" id="ARBA00022692"/>
    </source>
</evidence>
<feature type="compositionally biased region" description="Low complexity" evidence="5">
    <location>
        <begin position="446"/>
        <end position="464"/>
    </location>
</feature>
<keyword evidence="2 6" id="KW-0812">Transmembrane</keyword>
<evidence type="ECO:0000256" key="5">
    <source>
        <dbReference type="SAM" id="MobiDB-lite"/>
    </source>
</evidence>
<evidence type="ECO:0000256" key="4">
    <source>
        <dbReference type="ARBA" id="ARBA00023136"/>
    </source>
</evidence>
<feature type="region of interest" description="Disordered" evidence="5">
    <location>
        <begin position="369"/>
        <end position="475"/>
    </location>
</feature>
<feature type="compositionally biased region" description="Low complexity" evidence="5">
    <location>
        <begin position="92"/>
        <end position="152"/>
    </location>
</feature>
<feature type="transmembrane region" description="Helical" evidence="6">
    <location>
        <begin position="201"/>
        <end position="224"/>
    </location>
</feature>
<comment type="subcellular location">
    <subcellularLocation>
        <location evidence="1">Membrane</location>
        <topology evidence="1">Single-pass membrane protein</topology>
    </subcellularLocation>
</comment>